<dbReference type="InterPro" id="IPR038322">
    <property type="entry name" value="Pex19_C_sf"/>
</dbReference>
<dbReference type="GO" id="GO:0005778">
    <property type="term" value="C:peroxisomal membrane"/>
    <property type="evidence" value="ECO:0007669"/>
    <property type="project" value="TreeGrafter"/>
</dbReference>
<dbReference type="Gene3D" id="1.20.120.900">
    <property type="entry name" value="Pex19, mPTS binding domain"/>
    <property type="match status" value="1"/>
</dbReference>
<gene>
    <name evidence="2" type="ORF">EJB05_54101</name>
</gene>
<evidence type="ECO:0000313" key="3">
    <source>
        <dbReference type="Proteomes" id="UP000324897"/>
    </source>
</evidence>
<proteinExistence type="predicted"/>
<feature type="non-terminal residue" evidence="2">
    <location>
        <position position="1"/>
    </location>
</feature>
<evidence type="ECO:0000256" key="1">
    <source>
        <dbReference type="SAM" id="MobiDB-lite"/>
    </source>
</evidence>
<dbReference type="GO" id="GO:0045046">
    <property type="term" value="P:protein import into peroxisome membrane"/>
    <property type="evidence" value="ECO:0007669"/>
    <property type="project" value="TreeGrafter"/>
</dbReference>
<protein>
    <submittedName>
        <fullName evidence="2">Uncharacterized protein</fullName>
    </submittedName>
</protein>
<feature type="compositionally biased region" description="Gly residues" evidence="1">
    <location>
        <begin position="99"/>
        <end position="109"/>
    </location>
</feature>
<dbReference type="AlphaFoldDB" id="A0A5J9SNG1"/>
<keyword evidence="3" id="KW-1185">Reference proteome</keyword>
<dbReference type="Gramene" id="TVU00459">
    <property type="protein sequence ID" value="TVU00459"/>
    <property type="gene ID" value="EJB05_54101"/>
</dbReference>
<dbReference type="Pfam" id="PF04614">
    <property type="entry name" value="Pex19"/>
    <property type="match status" value="1"/>
</dbReference>
<dbReference type="InterPro" id="IPR006708">
    <property type="entry name" value="Pex19"/>
</dbReference>
<dbReference type="OrthoDB" id="21292at2759"/>
<dbReference type="GO" id="GO:0033328">
    <property type="term" value="F:peroxisome membrane targeting sequence binding"/>
    <property type="evidence" value="ECO:0007669"/>
    <property type="project" value="TreeGrafter"/>
</dbReference>
<comment type="caution">
    <text evidence="2">The sequence shown here is derived from an EMBL/GenBank/DDBJ whole genome shotgun (WGS) entry which is preliminary data.</text>
</comment>
<reference evidence="2 3" key="1">
    <citation type="journal article" date="2019" name="Sci. Rep.">
        <title>A high-quality genome of Eragrostis curvula grass provides insights into Poaceae evolution and supports new strategies to enhance forage quality.</title>
        <authorList>
            <person name="Carballo J."/>
            <person name="Santos B.A.C.M."/>
            <person name="Zappacosta D."/>
            <person name="Garbus I."/>
            <person name="Selva J.P."/>
            <person name="Gallo C.A."/>
            <person name="Diaz A."/>
            <person name="Albertini E."/>
            <person name="Caccamo M."/>
            <person name="Echenique V."/>
        </authorList>
    </citation>
    <scope>NUCLEOTIDE SEQUENCE [LARGE SCALE GENOMIC DNA]</scope>
    <source>
        <strain evidence="3">cv. Victoria</strain>
        <tissue evidence="2">Leaf</tissue>
    </source>
</reference>
<dbReference type="PANTHER" id="PTHR12774">
    <property type="entry name" value="PEROXISOMAL BIOGENESIS FACTOR 19"/>
    <property type="match status" value="1"/>
</dbReference>
<dbReference type="EMBL" id="RWGY01000584">
    <property type="protein sequence ID" value="TVU00459.1"/>
    <property type="molecule type" value="Genomic_DNA"/>
</dbReference>
<organism evidence="2 3">
    <name type="scientific">Eragrostis curvula</name>
    <name type="common">weeping love grass</name>
    <dbReference type="NCBI Taxonomy" id="38414"/>
    <lineage>
        <taxon>Eukaryota</taxon>
        <taxon>Viridiplantae</taxon>
        <taxon>Streptophyta</taxon>
        <taxon>Embryophyta</taxon>
        <taxon>Tracheophyta</taxon>
        <taxon>Spermatophyta</taxon>
        <taxon>Magnoliopsida</taxon>
        <taxon>Liliopsida</taxon>
        <taxon>Poales</taxon>
        <taxon>Poaceae</taxon>
        <taxon>PACMAD clade</taxon>
        <taxon>Chloridoideae</taxon>
        <taxon>Eragrostideae</taxon>
        <taxon>Eragrostidinae</taxon>
        <taxon>Eragrostis</taxon>
    </lineage>
</organism>
<dbReference type="Proteomes" id="UP000324897">
    <property type="component" value="Unassembled WGS sequence"/>
</dbReference>
<evidence type="ECO:0000313" key="2">
    <source>
        <dbReference type="EMBL" id="TVU00459.1"/>
    </source>
</evidence>
<name>A0A5J9SNG1_9POAL</name>
<sequence length="385" mass="43360">MIADLASGKLKPTPEILEKLRQYEEEGARRDYEKYAWDEARARAEAAGGRGWRETTVPDGYDYGYDYGDGYDREAFQDYARMPRKKARAVASASASAAGRGGGLAGTGGLQHEARDKSVRQPKEFIQIDSGGLAKPVLGLGTELPDRSQFRTKRLPSVHARSQIMPEVPEKMIHYGEGLHQDYANVCQLQQPRQEASAGAMGEGSCEHERMMLYEDALQELTEFERLHKASFSATAGGVMDQKMTGRLVRQAASVQSGMLILPCDEILIFKHKWTFLETLVEGMVQALTPYIFSKEFVYAPLLEFVGRYPKWLGANRDKLSKQEYEQYERQLELMVNLAVIYENEPQNFSKIVNIVKKILESGMPPNDIVADTFPALDLNSMRQR</sequence>
<dbReference type="PANTHER" id="PTHR12774:SF3">
    <property type="match status" value="1"/>
</dbReference>
<accession>A0A5J9SNG1</accession>
<feature type="region of interest" description="Disordered" evidence="1">
    <location>
        <begin position="93"/>
        <end position="119"/>
    </location>
</feature>